<comment type="subcellular location">
    <subcellularLocation>
        <location evidence="1">Membrane</location>
        <topology evidence="1">Multi-pass membrane protein</topology>
    </subcellularLocation>
</comment>
<evidence type="ECO:0000313" key="10">
    <source>
        <dbReference type="Proteomes" id="UP000199158"/>
    </source>
</evidence>
<sequence length="364" mass="40236">MEKEIISSKQMINIMIIYILGSSLVMGGNTSAKQDSWISIILAVAFMIPICLVYGRLCKLHPGKNIYDMFYDCFGKIAGAILTIIFTIYAIHLGAMIIRNFTEFIQTVSLPETPQFAVAIAIGLICMWTIAEGIEILGRGAAIVMPIVFVVIVLTVIMNINNLDLSYIQPIFGNSLSKILSCSLYHVSFPFGEIVLFLSVAQCMDRNTNPYRVYITALVISGTLLLVAMIRNLLVLGMPVLESLYFPSYSAVGIINIKEFISRIEVLVTGNFIISGLAKVCICMYAACKGIAKLFGIKKYKQFVAPVAVFMIAVSGIAFANTMEMISFLEPYRIYAPVLQIFIPLILLAVSLVRKRNNLKNTAE</sequence>
<dbReference type="Proteomes" id="UP000199158">
    <property type="component" value="Unassembled WGS sequence"/>
</dbReference>
<dbReference type="InterPro" id="IPR004761">
    <property type="entry name" value="Spore_GerAB"/>
</dbReference>
<keyword evidence="4" id="KW-0309">Germination</keyword>
<evidence type="ECO:0000313" key="9">
    <source>
        <dbReference type="EMBL" id="SEM62813.1"/>
    </source>
</evidence>
<dbReference type="PANTHER" id="PTHR34975:SF2">
    <property type="entry name" value="SPORE GERMINATION PROTEIN A2"/>
    <property type="match status" value="1"/>
</dbReference>
<dbReference type="RefSeq" id="WP_092752151.1">
    <property type="nucleotide sequence ID" value="NZ_FOCG01000001.1"/>
</dbReference>
<keyword evidence="3" id="KW-0813">Transport</keyword>
<feature type="transmembrane region" description="Helical" evidence="8">
    <location>
        <begin position="37"/>
        <end position="57"/>
    </location>
</feature>
<evidence type="ECO:0000256" key="6">
    <source>
        <dbReference type="ARBA" id="ARBA00022989"/>
    </source>
</evidence>
<feature type="transmembrane region" description="Helical" evidence="8">
    <location>
        <begin position="334"/>
        <end position="353"/>
    </location>
</feature>
<proteinExistence type="inferred from homology"/>
<evidence type="ECO:0000256" key="8">
    <source>
        <dbReference type="SAM" id="Phobius"/>
    </source>
</evidence>
<keyword evidence="7 8" id="KW-0472">Membrane</keyword>
<accession>A0A1H7ZWZ8</accession>
<feature type="transmembrane region" description="Helical" evidence="8">
    <location>
        <begin position="113"/>
        <end position="131"/>
    </location>
</feature>
<keyword evidence="5 8" id="KW-0812">Transmembrane</keyword>
<comment type="similarity">
    <text evidence="2">Belongs to the amino acid-polyamine-organocation (APC) superfamily. Spore germination protein (SGP) (TC 2.A.3.9) family.</text>
</comment>
<evidence type="ECO:0000256" key="2">
    <source>
        <dbReference type="ARBA" id="ARBA00007998"/>
    </source>
</evidence>
<organism evidence="9 10">
    <name type="scientific">Hydrogenoanaerobacterium saccharovorans</name>
    <dbReference type="NCBI Taxonomy" id="474960"/>
    <lineage>
        <taxon>Bacteria</taxon>
        <taxon>Bacillati</taxon>
        <taxon>Bacillota</taxon>
        <taxon>Clostridia</taxon>
        <taxon>Eubacteriales</taxon>
        <taxon>Oscillospiraceae</taxon>
        <taxon>Hydrogenoanaerobacterium</taxon>
    </lineage>
</organism>
<feature type="transmembrane region" description="Helical" evidence="8">
    <location>
        <begin position="303"/>
        <end position="322"/>
    </location>
</feature>
<feature type="transmembrane region" description="Helical" evidence="8">
    <location>
        <begin position="183"/>
        <end position="201"/>
    </location>
</feature>
<dbReference type="GO" id="GO:0009847">
    <property type="term" value="P:spore germination"/>
    <property type="evidence" value="ECO:0007669"/>
    <property type="project" value="InterPro"/>
</dbReference>
<name>A0A1H7ZWZ8_9FIRM</name>
<dbReference type="EMBL" id="FOCG01000001">
    <property type="protein sequence ID" value="SEM62813.1"/>
    <property type="molecule type" value="Genomic_DNA"/>
</dbReference>
<gene>
    <name evidence="9" type="ORF">SAMN05216180_0948</name>
</gene>
<evidence type="ECO:0000256" key="3">
    <source>
        <dbReference type="ARBA" id="ARBA00022448"/>
    </source>
</evidence>
<dbReference type="GO" id="GO:0016020">
    <property type="term" value="C:membrane"/>
    <property type="evidence" value="ECO:0007669"/>
    <property type="project" value="UniProtKB-SubCell"/>
</dbReference>
<feature type="transmembrane region" description="Helical" evidence="8">
    <location>
        <begin position="12"/>
        <end position="31"/>
    </location>
</feature>
<dbReference type="AlphaFoldDB" id="A0A1H7ZWZ8"/>
<keyword evidence="6 8" id="KW-1133">Transmembrane helix</keyword>
<evidence type="ECO:0000256" key="1">
    <source>
        <dbReference type="ARBA" id="ARBA00004141"/>
    </source>
</evidence>
<evidence type="ECO:0000256" key="5">
    <source>
        <dbReference type="ARBA" id="ARBA00022692"/>
    </source>
</evidence>
<feature type="transmembrane region" description="Helical" evidence="8">
    <location>
        <begin position="272"/>
        <end position="291"/>
    </location>
</feature>
<dbReference type="STRING" id="474960.SAMN05216180_0948"/>
<dbReference type="OrthoDB" id="1675410at2"/>
<reference evidence="9 10" key="1">
    <citation type="submission" date="2016-10" db="EMBL/GenBank/DDBJ databases">
        <authorList>
            <person name="de Groot N.N."/>
        </authorList>
    </citation>
    <scope>NUCLEOTIDE SEQUENCE [LARGE SCALE GENOMIC DNA]</scope>
    <source>
        <strain evidence="9 10">CGMCC 1.5070</strain>
    </source>
</reference>
<feature type="transmembrane region" description="Helical" evidence="8">
    <location>
        <begin position="77"/>
        <end position="101"/>
    </location>
</feature>
<evidence type="ECO:0000256" key="4">
    <source>
        <dbReference type="ARBA" id="ARBA00022544"/>
    </source>
</evidence>
<evidence type="ECO:0000256" key="7">
    <source>
        <dbReference type="ARBA" id="ARBA00023136"/>
    </source>
</evidence>
<dbReference type="PANTHER" id="PTHR34975">
    <property type="entry name" value="SPORE GERMINATION PROTEIN A2"/>
    <property type="match status" value="1"/>
</dbReference>
<feature type="transmembrane region" description="Helical" evidence="8">
    <location>
        <begin position="213"/>
        <end position="234"/>
    </location>
</feature>
<protein>
    <submittedName>
        <fullName evidence="9">Spore germination protein KB</fullName>
    </submittedName>
</protein>
<dbReference type="Pfam" id="PF03845">
    <property type="entry name" value="Spore_permease"/>
    <property type="match status" value="1"/>
</dbReference>
<feature type="transmembrane region" description="Helical" evidence="8">
    <location>
        <begin position="143"/>
        <end position="163"/>
    </location>
</feature>
<keyword evidence="10" id="KW-1185">Reference proteome</keyword>
<dbReference type="NCBIfam" id="TIGR00912">
    <property type="entry name" value="2A0309"/>
    <property type="match status" value="1"/>
</dbReference>